<name>M0DA07_9EURY</name>
<evidence type="ECO:0000313" key="2">
    <source>
        <dbReference type="Proteomes" id="UP000011572"/>
    </source>
</evidence>
<gene>
    <name evidence="1" type="ORF">C473_11164</name>
</gene>
<reference evidence="1 2" key="1">
    <citation type="journal article" date="2014" name="PLoS Genet.">
        <title>Phylogenetically driven sequencing of extremely halophilic archaea reveals strategies for static and dynamic osmo-response.</title>
        <authorList>
            <person name="Becker E.A."/>
            <person name="Seitzer P.M."/>
            <person name="Tritt A."/>
            <person name="Larsen D."/>
            <person name="Krusor M."/>
            <person name="Yao A.I."/>
            <person name="Wu D."/>
            <person name="Madern D."/>
            <person name="Eisen J.A."/>
            <person name="Darling A.E."/>
            <person name="Facciotti M.T."/>
        </authorList>
    </citation>
    <scope>NUCLEOTIDE SEQUENCE [LARGE SCALE GENOMIC DNA]</scope>
    <source>
        <strain evidence="1 2">JCM 10247</strain>
    </source>
</reference>
<dbReference type="AlphaFoldDB" id="M0DA07"/>
<accession>M0DA07</accession>
<proteinExistence type="predicted"/>
<sequence>MSAIVVVAVNPTEPRREVRPALQTDPGLVRLNPEVHHPEITPKLVGSIARREGVAIGAIFNPI</sequence>
<protein>
    <submittedName>
        <fullName evidence="1">Uncharacterized protein</fullName>
    </submittedName>
</protein>
<evidence type="ECO:0000313" key="1">
    <source>
        <dbReference type="EMBL" id="ELZ31537.1"/>
    </source>
</evidence>
<organism evidence="1 2">
    <name type="scientific">Halorubrum distributum JCM 10247</name>
    <dbReference type="NCBI Taxonomy" id="1227486"/>
    <lineage>
        <taxon>Archaea</taxon>
        <taxon>Methanobacteriati</taxon>
        <taxon>Methanobacteriota</taxon>
        <taxon>Stenosarchaea group</taxon>
        <taxon>Halobacteria</taxon>
        <taxon>Halobacteriales</taxon>
        <taxon>Haloferacaceae</taxon>
        <taxon>Halorubrum</taxon>
        <taxon>Halorubrum distributum group</taxon>
    </lineage>
</organism>
<dbReference type="Proteomes" id="UP000011572">
    <property type="component" value="Unassembled WGS sequence"/>
</dbReference>
<dbReference type="EMBL" id="AOIW01000058">
    <property type="protein sequence ID" value="ELZ31537.1"/>
    <property type="molecule type" value="Genomic_DNA"/>
</dbReference>
<comment type="caution">
    <text evidence="1">The sequence shown here is derived from an EMBL/GenBank/DDBJ whole genome shotgun (WGS) entry which is preliminary data.</text>
</comment>